<dbReference type="InterPro" id="IPR050624">
    <property type="entry name" value="HTH-type_Tx_Regulator"/>
</dbReference>
<evidence type="ECO:0000259" key="3">
    <source>
        <dbReference type="PROSITE" id="PS50977"/>
    </source>
</evidence>
<keyword evidence="5" id="KW-1185">Reference proteome</keyword>
<gene>
    <name evidence="4" type="ORF">B0W44_04255</name>
</gene>
<organism evidence="4 5">
    <name type="scientific">Novibacillus thermophilus</name>
    <dbReference type="NCBI Taxonomy" id="1471761"/>
    <lineage>
        <taxon>Bacteria</taxon>
        <taxon>Bacillati</taxon>
        <taxon>Bacillota</taxon>
        <taxon>Bacilli</taxon>
        <taxon>Bacillales</taxon>
        <taxon>Thermoactinomycetaceae</taxon>
        <taxon>Novibacillus</taxon>
    </lineage>
</organism>
<evidence type="ECO:0000313" key="5">
    <source>
        <dbReference type="Proteomes" id="UP000188603"/>
    </source>
</evidence>
<dbReference type="STRING" id="1471761.B0W44_04255"/>
<dbReference type="PROSITE" id="PS50977">
    <property type="entry name" value="HTH_TETR_2"/>
    <property type="match status" value="1"/>
</dbReference>
<evidence type="ECO:0000313" key="4">
    <source>
        <dbReference type="EMBL" id="AQS55100.1"/>
    </source>
</evidence>
<dbReference type="KEGG" id="ntr:B0W44_04255"/>
<proteinExistence type="predicted"/>
<dbReference type="InterPro" id="IPR001647">
    <property type="entry name" value="HTH_TetR"/>
</dbReference>
<reference evidence="4 5" key="1">
    <citation type="journal article" date="2015" name="Int. J. Syst. Evol. Microbiol.">
        <title>Novibacillus thermophilus gen. nov., sp. nov., a Gram-staining-negative and moderately thermophilic member of the family Thermoactinomycetaceae.</title>
        <authorList>
            <person name="Yang G."/>
            <person name="Chen J."/>
            <person name="Zhou S."/>
        </authorList>
    </citation>
    <scope>NUCLEOTIDE SEQUENCE [LARGE SCALE GENOMIC DNA]</scope>
    <source>
        <strain evidence="4 5">SG-1</strain>
    </source>
</reference>
<dbReference type="AlphaFoldDB" id="A0A1U9K511"/>
<dbReference type="SUPFAM" id="SSF46689">
    <property type="entry name" value="Homeodomain-like"/>
    <property type="match status" value="1"/>
</dbReference>
<feature type="DNA-binding region" description="H-T-H motif" evidence="2">
    <location>
        <begin position="25"/>
        <end position="44"/>
    </location>
</feature>
<dbReference type="PROSITE" id="PS01081">
    <property type="entry name" value="HTH_TETR_1"/>
    <property type="match status" value="1"/>
</dbReference>
<protein>
    <recommendedName>
        <fullName evidence="3">HTH tetR-type domain-containing protein</fullName>
    </recommendedName>
</protein>
<dbReference type="RefSeq" id="WP_169835414.1">
    <property type="nucleotide sequence ID" value="NZ_CP019699.1"/>
</dbReference>
<name>A0A1U9K511_9BACL</name>
<dbReference type="PANTHER" id="PTHR43479:SF22">
    <property type="entry name" value="TRANSCRIPTIONAL REGULATOR, TETR FAMILY"/>
    <property type="match status" value="1"/>
</dbReference>
<sequence length="284" mass="33383">MHAKKKSIIETAVKLFAKKGVDATTIQEIADISGISKGSFYLHFRSKEELVLSIFKHYTERLEQHMFSVQDEGVGPRETFIRQLQKQFEEIMRQKNVVIIQLREQYLYMNDDIEHFFKQKRLEREQWLHSSFLAMYGDPVSPYLADVSNLFQGIHKSYMKLMIVNGIDLHAGKLSRFIVKRLDDIVHGMIKDNETPLLTKSMFNPVLQDNRRIIQLLRTMQKEVNKLNLDADTREELLATLNFLLKEVRSDRTERYIFKGMLANFDGIEPLQPYRKEIADILDL</sequence>
<dbReference type="InterPro" id="IPR009057">
    <property type="entry name" value="Homeodomain-like_sf"/>
</dbReference>
<dbReference type="InterPro" id="IPR023772">
    <property type="entry name" value="DNA-bd_HTH_TetR-type_CS"/>
</dbReference>
<feature type="domain" description="HTH tetR-type" evidence="3">
    <location>
        <begin position="2"/>
        <end position="62"/>
    </location>
</feature>
<accession>A0A1U9K511</accession>
<dbReference type="PANTHER" id="PTHR43479">
    <property type="entry name" value="ACREF/ENVCD OPERON REPRESSOR-RELATED"/>
    <property type="match status" value="1"/>
</dbReference>
<evidence type="ECO:0000256" key="1">
    <source>
        <dbReference type="ARBA" id="ARBA00023125"/>
    </source>
</evidence>
<dbReference type="EMBL" id="CP019699">
    <property type="protein sequence ID" value="AQS55100.1"/>
    <property type="molecule type" value="Genomic_DNA"/>
</dbReference>
<dbReference type="Gene3D" id="1.10.357.10">
    <property type="entry name" value="Tetracycline Repressor, domain 2"/>
    <property type="match status" value="1"/>
</dbReference>
<dbReference type="GO" id="GO:0003677">
    <property type="term" value="F:DNA binding"/>
    <property type="evidence" value="ECO:0007669"/>
    <property type="project" value="UniProtKB-UniRule"/>
</dbReference>
<dbReference type="Pfam" id="PF00440">
    <property type="entry name" value="TetR_N"/>
    <property type="match status" value="1"/>
</dbReference>
<keyword evidence="1 2" id="KW-0238">DNA-binding</keyword>
<dbReference type="Proteomes" id="UP000188603">
    <property type="component" value="Chromosome"/>
</dbReference>
<evidence type="ECO:0000256" key="2">
    <source>
        <dbReference type="PROSITE-ProRule" id="PRU00335"/>
    </source>
</evidence>
<dbReference type="PRINTS" id="PR00455">
    <property type="entry name" value="HTHTETR"/>
</dbReference>